<proteinExistence type="predicted"/>
<organism evidence="1 2">
    <name type="scientific">Methylomonas methanica</name>
    <dbReference type="NCBI Taxonomy" id="421"/>
    <lineage>
        <taxon>Bacteria</taxon>
        <taxon>Pseudomonadati</taxon>
        <taxon>Pseudomonadota</taxon>
        <taxon>Gammaproteobacteria</taxon>
        <taxon>Methylococcales</taxon>
        <taxon>Methylococcaceae</taxon>
        <taxon>Methylomonas</taxon>
    </lineage>
</organism>
<dbReference type="EMBL" id="LUUH01000062">
    <property type="protein sequence ID" value="OAI02383.1"/>
    <property type="molecule type" value="Genomic_DNA"/>
</dbReference>
<evidence type="ECO:0000313" key="2">
    <source>
        <dbReference type="Proteomes" id="UP000077763"/>
    </source>
</evidence>
<dbReference type="Proteomes" id="UP000077763">
    <property type="component" value="Unassembled WGS sequence"/>
</dbReference>
<dbReference type="RefSeq" id="WP_064037222.1">
    <property type="nucleotide sequence ID" value="NZ_LUUH01000062.1"/>
</dbReference>
<evidence type="ECO:0000313" key="1">
    <source>
        <dbReference type="EMBL" id="OAI02383.1"/>
    </source>
</evidence>
<sequence length="101" mass="11228">MRLTPQQADILKCIAADVFGTQASLQLFGSRTDDTRRGGDIDLYVKGFNQNLEKTLDAKLRFLVKAKQALGDQRIDLVFAPAEGREQLPIQRVAEQTAIPL</sequence>
<accession>A0A177MAN5</accession>
<dbReference type="AlphaFoldDB" id="A0A177MAN5"/>
<reference evidence="1 2" key="1">
    <citation type="submission" date="2016-03" db="EMBL/GenBank/DDBJ databases">
        <authorList>
            <person name="Ploux O."/>
        </authorList>
    </citation>
    <scope>NUCLEOTIDE SEQUENCE [LARGE SCALE GENOMIC DNA]</scope>
    <source>
        <strain evidence="1 2">R-45371</strain>
    </source>
</reference>
<protein>
    <recommendedName>
        <fullName evidence="3">Nucleotidyltransferase domain-containing protein</fullName>
    </recommendedName>
</protein>
<evidence type="ECO:0008006" key="3">
    <source>
        <dbReference type="Google" id="ProtNLM"/>
    </source>
</evidence>
<name>A0A177MAN5_METMH</name>
<gene>
    <name evidence="1" type="ORF">A1353_16465</name>
</gene>
<comment type="caution">
    <text evidence="1">The sequence shown here is derived from an EMBL/GenBank/DDBJ whole genome shotgun (WGS) entry which is preliminary data.</text>
</comment>